<dbReference type="InterPro" id="IPR011109">
    <property type="entry name" value="DNA_bind_recombinase_dom"/>
</dbReference>
<dbReference type="Pfam" id="PF07508">
    <property type="entry name" value="Recombinase"/>
    <property type="match status" value="1"/>
</dbReference>
<comment type="caution">
    <text evidence="6">The sequence shown here is derived from an EMBL/GenBank/DDBJ whole genome shotgun (WGS) entry which is preliminary data.</text>
</comment>
<dbReference type="InterPro" id="IPR050639">
    <property type="entry name" value="SSR_resolvase"/>
</dbReference>
<dbReference type="InterPro" id="IPR036162">
    <property type="entry name" value="Resolvase-like_N_sf"/>
</dbReference>
<keyword evidence="1" id="KW-0238">DNA-binding</keyword>
<protein>
    <submittedName>
        <fullName evidence="6">Recombinase family protein</fullName>
    </submittedName>
</protein>
<evidence type="ECO:0000256" key="1">
    <source>
        <dbReference type="ARBA" id="ARBA00023125"/>
    </source>
</evidence>
<gene>
    <name evidence="6" type="ORF">ITX56_06495</name>
</gene>
<evidence type="ECO:0000256" key="3">
    <source>
        <dbReference type="SAM" id="Coils"/>
    </source>
</evidence>
<dbReference type="InterPro" id="IPR006119">
    <property type="entry name" value="Resolv_N"/>
</dbReference>
<dbReference type="Gene3D" id="3.90.1750.20">
    <property type="entry name" value="Putative Large Serine Recombinase, Chain B, Domain 2"/>
    <property type="match status" value="1"/>
</dbReference>
<dbReference type="PANTHER" id="PTHR30461">
    <property type="entry name" value="DNA-INVERTASE FROM LAMBDOID PROPHAGE"/>
    <property type="match status" value="1"/>
</dbReference>
<dbReference type="SUPFAM" id="SSF53041">
    <property type="entry name" value="Resolvase-like"/>
    <property type="match status" value="1"/>
</dbReference>
<name>A0ABS7RVR5_9ENTR</name>
<keyword evidence="3" id="KW-0175">Coiled coil</keyword>
<reference evidence="6 7" key="1">
    <citation type="submission" date="2020-11" db="EMBL/GenBank/DDBJ databases">
        <title>Draft Genome of Enterobacter sp. strain EMC7.</title>
        <authorList>
            <person name="Barman P."/>
            <person name="Sinha S."/>
            <person name="Sen S."/>
            <person name="Chakraborty R."/>
        </authorList>
    </citation>
    <scope>NUCLEOTIDE SEQUENCE [LARGE SCALE GENOMIC DNA]</scope>
    <source>
        <strain evidence="6 7">EMC7</strain>
    </source>
</reference>
<feature type="domain" description="Recombinase" evidence="5">
    <location>
        <begin position="184"/>
        <end position="335"/>
    </location>
</feature>
<dbReference type="PANTHER" id="PTHR30461:SF2">
    <property type="entry name" value="SERINE RECOMBINASE PINE-RELATED"/>
    <property type="match status" value="1"/>
</dbReference>
<accession>A0ABS7RVR5</accession>
<dbReference type="InterPro" id="IPR038109">
    <property type="entry name" value="DNA_bind_recomb_sf"/>
</dbReference>
<evidence type="ECO:0000259" key="5">
    <source>
        <dbReference type="PROSITE" id="PS51737"/>
    </source>
</evidence>
<feature type="coiled-coil region" evidence="3">
    <location>
        <begin position="404"/>
        <end position="438"/>
    </location>
</feature>
<dbReference type="PROSITE" id="PS51736">
    <property type="entry name" value="RECOMBINASES_3"/>
    <property type="match status" value="1"/>
</dbReference>
<evidence type="ECO:0000256" key="2">
    <source>
        <dbReference type="ARBA" id="ARBA00023172"/>
    </source>
</evidence>
<dbReference type="Pfam" id="PF00239">
    <property type="entry name" value="Resolvase"/>
    <property type="match status" value="1"/>
</dbReference>
<organism evidence="6 7">
    <name type="scientific">Leclercia barmai</name>
    <dbReference type="NCBI Taxonomy" id="2785629"/>
    <lineage>
        <taxon>Bacteria</taxon>
        <taxon>Pseudomonadati</taxon>
        <taxon>Pseudomonadota</taxon>
        <taxon>Gammaproteobacteria</taxon>
        <taxon>Enterobacterales</taxon>
        <taxon>Enterobacteriaceae</taxon>
        <taxon>Leclercia</taxon>
    </lineage>
</organism>
<dbReference type="Proteomes" id="UP000706580">
    <property type="component" value="Unassembled WGS sequence"/>
</dbReference>
<keyword evidence="2" id="KW-0233">DNA recombination</keyword>
<proteinExistence type="predicted"/>
<evidence type="ECO:0000313" key="6">
    <source>
        <dbReference type="EMBL" id="MBZ0057471.1"/>
    </source>
</evidence>
<dbReference type="Gene3D" id="3.40.50.1390">
    <property type="entry name" value="Resolvase, N-terminal catalytic domain"/>
    <property type="match status" value="1"/>
</dbReference>
<dbReference type="RefSeq" id="WP_223074241.1">
    <property type="nucleotide sequence ID" value="NZ_JADMNK010000002.1"/>
</dbReference>
<sequence length="583" mass="65884">MERVLKMAKLAIPYRRYSSDSQTGNSSLERQQQMINQWLESEDGKEFTTSPAFTYTDEAVSGFSGSHISKGDFGRFLSDLDAGKFQRFEQPTLLIENVDRFGRQKATKAIGLLTEILEKGVNVYFLSTHQLLTGEMDDMQLMMFVMESSRAHGESSRKSQMVNTAWDKKQDKAGDGAQLTKNVPWWIDPNDKNKVIPERAALVKEVFSMRLHGKSCNKIAAHFNEQGVAVPSNRKVKEGKEYKKARVRVNWDGVFVSTLLSNRAVMGYLAEQSMTPSNSVVVVEVDPLTGKEIKTRKLKPKRQLRKEIPGYFPQVINPAMFASIQMLKDEQAGRKSVTTQVNSIKLFKKSIVCSECGGLVNVYGSREKYAGIYQCSNTRVKACQEISINRAEVDNALLKNLIPNLSKLNVNDSLEVQIAELENERDQLVQRAKNIYDIAEISGLTDELKSRLKANTKRQSELNTQIDALKTKRDATEFESVDHLDLSTFEGRFQAQIIIKRMIKRITLNTNTRTMDVLLVNGSEMKGFEIDSKANLREVTQVMSGQKELPEPTDERMALIQKPTKEIDLGDIYSVTDSYIKGK</sequence>
<feature type="domain" description="Resolvase/invertase-type recombinase catalytic" evidence="4">
    <location>
        <begin position="10"/>
        <end position="173"/>
    </location>
</feature>
<dbReference type="CDD" id="cd00338">
    <property type="entry name" value="Ser_Recombinase"/>
    <property type="match status" value="1"/>
</dbReference>
<keyword evidence="7" id="KW-1185">Reference proteome</keyword>
<dbReference type="EMBL" id="JADMNK010000002">
    <property type="protein sequence ID" value="MBZ0057471.1"/>
    <property type="molecule type" value="Genomic_DNA"/>
</dbReference>
<evidence type="ECO:0000313" key="7">
    <source>
        <dbReference type="Proteomes" id="UP000706580"/>
    </source>
</evidence>
<dbReference type="SMART" id="SM00857">
    <property type="entry name" value="Resolvase"/>
    <property type="match status" value="1"/>
</dbReference>
<evidence type="ECO:0000259" key="4">
    <source>
        <dbReference type="PROSITE" id="PS51736"/>
    </source>
</evidence>
<dbReference type="PROSITE" id="PS51737">
    <property type="entry name" value="RECOMBINASE_DNA_BIND"/>
    <property type="match status" value="1"/>
</dbReference>